<reference evidence="2" key="1">
    <citation type="submission" date="2024-03" db="EMBL/GenBank/DDBJ databases">
        <title>Complete genome sequence of Mycoplasma felifaucium Z921 isolated from the trachea of a cheetah.</title>
        <authorList>
            <person name="Spergser J."/>
        </authorList>
    </citation>
    <scope>NUCLEOTIDE SEQUENCE [LARGE SCALE GENOMIC DNA]</scope>
    <source>
        <strain evidence="2">Z921</strain>
    </source>
</reference>
<keyword evidence="1" id="KW-1133">Transmembrane helix</keyword>
<keyword evidence="1" id="KW-0812">Transmembrane</keyword>
<accession>A0ABZ2RQ41</accession>
<dbReference type="InterPro" id="IPR036019">
    <property type="entry name" value="MscL_channel"/>
</dbReference>
<keyword evidence="3" id="KW-1185">Reference proteome</keyword>
<evidence type="ECO:0000313" key="2">
    <source>
        <dbReference type="EMBL" id="WXL29102.1"/>
    </source>
</evidence>
<sequence length="142" mass="15834">MFRQSCKDAWNVVKRGNMFMLAIGLLLGSSFNAVVSSFANDIIMGAISKAFHVQDVVALKIAGISVGKFFAALISFFIVMMVIFVSLIIVFTIKNSLEQRRLKKNPPVEITVAPSTDQLMLNELKKINERLARLEQQNTPND</sequence>
<dbReference type="RefSeq" id="WP_338822702.1">
    <property type="nucleotide sequence ID" value="NZ_CP148067.1"/>
</dbReference>
<evidence type="ECO:0000256" key="1">
    <source>
        <dbReference type="SAM" id="Phobius"/>
    </source>
</evidence>
<feature type="transmembrane region" description="Helical" evidence="1">
    <location>
        <begin position="69"/>
        <end position="93"/>
    </location>
</feature>
<dbReference type="SUPFAM" id="SSF81330">
    <property type="entry name" value="Gated mechanosensitive channel"/>
    <property type="match status" value="1"/>
</dbReference>
<evidence type="ECO:0000313" key="3">
    <source>
        <dbReference type="Proteomes" id="UP001477443"/>
    </source>
</evidence>
<name>A0ABZ2RQ41_9BACT</name>
<protein>
    <submittedName>
        <fullName evidence="2">MscL family protein</fullName>
    </submittedName>
</protein>
<dbReference type="InterPro" id="IPR037673">
    <property type="entry name" value="MSC/AndL"/>
</dbReference>
<organism evidence="2 3">
    <name type="scientific">Mycoplasmopsis felifaucium</name>
    <dbReference type="NCBI Taxonomy" id="35768"/>
    <lineage>
        <taxon>Bacteria</taxon>
        <taxon>Bacillati</taxon>
        <taxon>Mycoplasmatota</taxon>
        <taxon>Mycoplasmoidales</taxon>
        <taxon>Metamycoplasmataceae</taxon>
        <taxon>Mycoplasmopsis</taxon>
    </lineage>
</organism>
<dbReference type="Proteomes" id="UP001477443">
    <property type="component" value="Chromosome"/>
</dbReference>
<gene>
    <name evidence="2" type="ORF">WG617_00390</name>
</gene>
<dbReference type="Gene3D" id="1.10.1200.120">
    <property type="entry name" value="Large-conductance mechanosensitive channel, MscL, domain 1"/>
    <property type="match status" value="1"/>
</dbReference>
<dbReference type="EMBL" id="CP148067">
    <property type="protein sequence ID" value="WXL29102.1"/>
    <property type="molecule type" value="Genomic_DNA"/>
</dbReference>
<proteinExistence type="predicted"/>
<keyword evidence="1" id="KW-0472">Membrane</keyword>
<dbReference type="Pfam" id="PF01741">
    <property type="entry name" value="MscL"/>
    <property type="match status" value="1"/>
</dbReference>